<evidence type="ECO:0000256" key="10">
    <source>
        <dbReference type="ARBA" id="ARBA00061483"/>
    </source>
</evidence>
<keyword evidence="13" id="KW-1185">Reference proteome</keyword>
<evidence type="ECO:0000313" key="13">
    <source>
        <dbReference type="Proteomes" id="UP000195402"/>
    </source>
</evidence>
<gene>
    <name evidence="12" type="ORF">BVC80_1559g6</name>
</gene>
<dbReference type="InterPro" id="IPR011042">
    <property type="entry name" value="6-blade_b-propeller_TolB-like"/>
</dbReference>
<comment type="subcellular location">
    <subcellularLocation>
        <location evidence="2">Cell membrane</location>
        <topology evidence="2">Lipid-anchor</topology>
    </subcellularLocation>
</comment>
<keyword evidence="6" id="KW-0560">Oxidoreductase</keyword>
<evidence type="ECO:0000256" key="6">
    <source>
        <dbReference type="ARBA" id="ARBA00023002"/>
    </source>
</evidence>
<evidence type="ECO:0000256" key="7">
    <source>
        <dbReference type="ARBA" id="ARBA00023136"/>
    </source>
</evidence>
<dbReference type="Pfam" id="PF07995">
    <property type="entry name" value="GSDH"/>
    <property type="match status" value="1"/>
</dbReference>
<organism evidence="12 13">
    <name type="scientific">Macleaya cordata</name>
    <name type="common">Five-seeded plume-poppy</name>
    <name type="synonym">Bocconia cordata</name>
    <dbReference type="NCBI Taxonomy" id="56857"/>
    <lineage>
        <taxon>Eukaryota</taxon>
        <taxon>Viridiplantae</taxon>
        <taxon>Streptophyta</taxon>
        <taxon>Embryophyta</taxon>
        <taxon>Tracheophyta</taxon>
        <taxon>Spermatophyta</taxon>
        <taxon>Magnoliopsida</taxon>
        <taxon>Ranunculales</taxon>
        <taxon>Papaveraceae</taxon>
        <taxon>Papaveroideae</taxon>
        <taxon>Macleaya</taxon>
    </lineage>
</organism>
<dbReference type="AlphaFoldDB" id="A0A200QY83"/>
<keyword evidence="3" id="KW-1003">Cell membrane</keyword>
<comment type="cofactor">
    <cofactor evidence="1">
        <name>pyrroloquinoline quinone</name>
        <dbReference type="ChEBI" id="CHEBI:58442"/>
    </cofactor>
</comment>
<reference evidence="12 13" key="1">
    <citation type="journal article" date="2017" name="Mol. Plant">
        <title>The Genome of Medicinal Plant Macleaya cordata Provides New Insights into Benzylisoquinoline Alkaloids Metabolism.</title>
        <authorList>
            <person name="Liu X."/>
            <person name="Liu Y."/>
            <person name="Huang P."/>
            <person name="Ma Y."/>
            <person name="Qing Z."/>
            <person name="Tang Q."/>
            <person name="Cao H."/>
            <person name="Cheng P."/>
            <person name="Zheng Y."/>
            <person name="Yuan Z."/>
            <person name="Zhou Y."/>
            <person name="Liu J."/>
            <person name="Tang Z."/>
            <person name="Zhuo Y."/>
            <person name="Zhang Y."/>
            <person name="Yu L."/>
            <person name="Huang J."/>
            <person name="Yang P."/>
            <person name="Peng Q."/>
            <person name="Zhang J."/>
            <person name="Jiang W."/>
            <person name="Zhang Z."/>
            <person name="Lin K."/>
            <person name="Ro D.K."/>
            <person name="Chen X."/>
            <person name="Xiong X."/>
            <person name="Shang Y."/>
            <person name="Huang S."/>
            <person name="Zeng J."/>
        </authorList>
    </citation>
    <scope>NUCLEOTIDE SEQUENCE [LARGE SCALE GENOMIC DNA]</scope>
    <source>
        <strain evidence="13">cv. BLH2017</strain>
        <tissue evidence="12">Root</tissue>
    </source>
</reference>
<dbReference type="GO" id="GO:0005886">
    <property type="term" value="C:plasma membrane"/>
    <property type="evidence" value="ECO:0007669"/>
    <property type="project" value="UniProtKB-SubCell"/>
</dbReference>
<dbReference type="SUPFAM" id="SSF50952">
    <property type="entry name" value="Soluble quinoprotein glucose dehydrogenase"/>
    <property type="match status" value="1"/>
</dbReference>
<keyword evidence="7" id="KW-0472">Membrane</keyword>
<name>A0A200QY83_MACCD</name>
<evidence type="ECO:0000256" key="1">
    <source>
        <dbReference type="ARBA" id="ARBA00001931"/>
    </source>
</evidence>
<dbReference type="FunFam" id="2.120.10.30:FF:000067">
    <property type="entry name" value="HHIP-like 1"/>
    <property type="match status" value="1"/>
</dbReference>
<accession>A0A200QY83</accession>
<evidence type="ECO:0000259" key="11">
    <source>
        <dbReference type="Pfam" id="PF07995"/>
    </source>
</evidence>
<evidence type="ECO:0000256" key="3">
    <source>
        <dbReference type="ARBA" id="ARBA00022475"/>
    </source>
</evidence>
<protein>
    <submittedName>
        <fullName evidence="12">Glucose/Sorbosone dehydrogenase</fullName>
    </submittedName>
</protein>
<dbReference type="EMBL" id="MVGT01000786">
    <property type="protein sequence ID" value="OVA15350.1"/>
    <property type="molecule type" value="Genomic_DNA"/>
</dbReference>
<dbReference type="Gene3D" id="2.120.10.30">
    <property type="entry name" value="TolB, C-terminal domain"/>
    <property type="match status" value="1"/>
</dbReference>
<dbReference type="PANTHER" id="PTHR19328">
    <property type="entry name" value="HEDGEHOG-INTERACTING PROTEIN"/>
    <property type="match status" value="1"/>
</dbReference>
<proteinExistence type="inferred from homology"/>
<evidence type="ECO:0000256" key="5">
    <source>
        <dbReference type="ARBA" id="ARBA00022891"/>
    </source>
</evidence>
<evidence type="ECO:0000256" key="2">
    <source>
        <dbReference type="ARBA" id="ARBA00004193"/>
    </source>
</evidence>
<dbReference type="GO" id="GO:0016491">
    <property type="term" value="F:oxidoreductase activity"/>
    <property type="evidence" value="ECO:0007669"/>
    <property type="project" value="UniProtKB-KW"/>
</dbReference>
<evidence type="ECO:0000256" key="8">
    <source>
        <dbReference type="ARBA" id="ARBA00023180"/>
    </source>
</evidence>
<evidence type="ECO:0000256" key="4">
    <source>
        <dbReference type="ARBA" id="ARBA00022729"/>
    </source>
</evidence>
<evidence type="ECO:0000313" key="12">
    <source>
        <dbReference type="EMBL" id="OVA15350.1"/>
    </source>
</evidence>
<keyword evidence="4" id="KW-0732">Signal</keyword>
<dbReference type="STRING" id="56857.A0A200QY83"/>
<sequence length="673" mass="73489">MIGLLILSATEAPFTPKTPLVFCPYNGRACCDSNQDLGLQKVFQAMNISDPACASLLKSILCAKCDQFSAELFKIELETRTVPVLCTVSSSSTLSKGAANEFCAKVWDTCQNVSILNSPFVPSLRGRATIPVSSSTSSKLIDLWQSKSGFCEAFGGSSDDGVVCFDGNSASLHNTETPRPPNGICLEQIANGSFLDMAAHPDGSNHVFLGSQQGKIWLATVPEGGSGEKMVIDESNPFVDLTDIVRFNTELGLMSIAFHPNFARNGRFFVSYNCDRLKWSGCSGKCSCNTDVSCDPSKLHPRKGALPCQYHSVISEFTANGTAAEPSLATRGNPSEVRRIFTMGLAYTNANGGQILFGPDGYLYFMTGDGEDENDTYNLAQNKKSLLGKILRFDIDNLPSAAEISNSDLWGNYSIPRDNPHSNDKELLPEIWASGFRNPWRCSFDSERPSYFFCADSGEDQYEEVNIVTKGGNYGWPFYEGTSPFHTLHSSGGNASMGFMNLIFPVMGYDHSLVNTNEGSSSVAGGFVYRSKIDPCLYGRYLFSDLYGFAIWAGTENPENSRNFTTAKLSFSCARNSPIQCSSEGSSQINLGYVFSMGTDNRKDVFLLTSKGVLRIVRPSRCNYTCSKEDLTAYQNPQRGPSPSTGSGLRNPQELLLLFSCILLLLILPCEIY</sequence>
<comment type="similarity">
    <text evidence="10">Belongs to the PQQ oxidoreductase GdhB family.</text>
</comment>
<dbReference type="InterPro" id="IPR011041">
    <property type="entry name" value="Quinoprot_gluc/sorb_DH_b-prop"/>
</dbReference>
<comment type="caution">
    <text evidence="12">The sequence shown here is derived from an EMBL/GenBank/DDBJ whole genome shotgun (WGS) entry which is preliminary data.</text>
</comment>
<keyword evidence="9" id="KW-0449">Lipoprotein</keyword>
<dbReference type="Proteomes" id="UP000195402">
    <property type="component" value="Unassembled WGS sequence"/>
</dbReference>
<feature type="domain" description="Glucose/Sorbosone dehydrogenase" evidence="11">
    <location>
        <begin position="197"/>
        <end position="490"/>
    </location>
</feature>
<dbReference type="InParanoid" id="A0A200QY83"/>
<keyword evidence="5" id="KW-0634">PQQ</keyword>
<dbReference type="OrthoDB" id="10266706at2759"/>
<keyword evidence="8" id="KW-0325">Glycoprotein</keyword>
<evidence type="ECO:0000256" key="9">
    <source>
        <dbReference type="ARBA" id="ARBA00023288"/>
    </source>
</evidence>
<dbReference type="PANTHER" id="PTHR19328:SF13">
    <property type="entry name" value="HIPL1 PROTEIN"/>
    <property type="match status" value="1"/>
</dbReference>
<dbReference type="InterPro" id="IPR012938">
    <property type="entry name" value="Glc/Sorbosone_DH"/>
</dbReference>
<dbReference type="OMA" id="RMPHREP"/>